<evidence type="ECO:0000313" key="3">
    <source>
        <dbReference type="Proteomes" id="UP000095282"/>
    </source>
</evidence>
<evidence type="ECO:0000313" key="4">
    <source>
        <dbReference type="WBParaSite" id="Csp11.Scaffold629.g11534.t1"/>
    </source>
</evidence>
<dbReference type="InterPro" id="IPR053222">
    <property type="entry name" value="Zygotic_Embryogenesis-Asso"/>
</dbReference>
<keyword evidence="3" id="KW-1185">Reference proteome</keyword>
<dbReference type="Proteomes" id="UP000095282">
    <property type="component" value="Unplaced"/>
</dbReference>
<dbReference type="WBParaSite" id="Csp11.Scaffold629.g11534.t1">
    <property type="protein sequence ID" value="Csp11.Scaffold629.g11534.t1"/>
    <property type="gene ID" value="Csp11.Scaffold629.g11534"/>
</dbReference>
<feature type="signal peptide" evidence="1">
    <location>
        <begin position="1"/>
        <end position="16"/>
    </location>
</feature>
<evidence type="ECO:0000259" key="2">
    <source>
        <dbReference type="Pfam" id="PF07735"/>
    </source>
</evidence>
<name>A0A1I7TT74_9PELO</name>
<dbReference type="eggNOG" id="ENOG502TJYH">
    <property type="taxonomic scope" value="Eukaryota"/>
</dbReference>
<protein>
    <submittedName>
        <fullName evidence="4">FBA_2 domain-containing protein</fullName>
    </submittedName>
</protein>
<dbReference type="PANTHER" id="PTHR22899:SF0">
    <property type="entry name" value="F-BOX ASSOCIATED DOMAIN-CONTAINING PROTEIN-RELATED"/>
    <property type="match status" value="1"/>
</dbReference>
<feature type="chain" id="PRO_5009307931" evidence="1">
    <location>
        <begin position="17"/>
        <end position="266"/>
    </location>
</feature>
<sequence length="266" mass="31241">MHEIFVVFLWAQFCIRCVFYNGNTFDDVFQKVVLSKVFEFDNRLEQLELTNEKWQIKDWVDHFRIIFHQRYIGFNALTENVDIPPIVRRLKVVDTLISYDGEGRQAYSLINRLSIALKVTPTQDFIRNTLIQNFKRIAVKNPKDTQIVFGLDEFLTINSISLTMCKVNVSLKSINRFLKFWKKGACHQIERLVVCHAKPSEFDVFQGIDGVFSTETRSFNTRELEGVKTIESGYDIVREDGTKATCVYKLEGSEYIFEMYVWYPFC</sequence>
<proteinExistence type="predicted"/>
<dbReference type="InterPro" id="IPR012885">
    <property type="entry name" value="F-box_Sdz-33"/>
</dbReference>
<dbReference type="AlphaFoldDB" id="A0A1I7TT74"/>
<reference evidence="4" key="1">
    <citation type="submission" date="2016-11" db="UniProtKB">
        <authorList>
            <consortium name="WormBaseParasite"/>
        </authorList>
    </citation>
    <scope>IDENTIFICATION</scope>
</reference>
<feature type="domain" description="Sdz-33 F-box" evidence="2">
    <location>
        <begin position="127"/>
        <end position="193"/>
    </location>
</feature>
<organism evidence="3 4">
    <name type="scientific">Caenorhabditis tropicalis</name>
    <dbReference type="NCBI Taxonomy" id="1561998"/>
    <lineage>
        <taxon>Eukaryota</taxon>
        <taxon>Metazoa</taxon>
        <taxon>Ecdysozoa</taxon>
        <taxon>Nematoda</taxon>
        <taxon>Chromadorea</taxon>
        <taxon>Rhabditida</taxon>
        <taxon>Rhabditina</taxon>
        <taxon>Rhabditomorpha</taxon>
        <taxon>Rhabditoidea</taxon>
        <taxon>Rhabditidae</taxon>
        <taxon>Peloderinae</taxon>
        <taxon>Caenorhabditis</taxon>
    </lineage>
</organism>
<dbReference type="Pfam" id="PF07735">
    <property type="entry name" value="FBA_2"/>
    <property type="match status" value="1"/>
</dbReference>
<keyword evidence="1" id="KW-0732">Signal</keyword>
<evidence type="ECO:0000256" key="1">
    <source>
        <dbReference type="SAM" id="SignalP"/>
    </source>
</evidence>
<dbReference type="PANTHER" id="PTHR22899">
    <property type="entry name" value="CYCLIN-RELATED F-BOX FAMILY"/>
    <property type="match status" value="1"/>
</dbReference>
<accession>A0A1I7TT74</accession>